<name>A0A8B8F1C3_CRAVI</name>
<proteinExistence type="predicted"/>
<evidence type="ECO:0000256" key="10">
    <source>
        <dbReference type="ARBA" id="ARBA00077188"/>
    </source>
</evidence>
<evidence type="ECO:0000256" key="4">
    <source>
        <dbReference type="ARBA" id="ARBA00022553"/>
    </source>
</evidence>
<evidence type="ECO:0000313" key="13">
    <source>
        <dbReference type="Proteomes" id="UP000694844"/>
    </source>
</evidence>
<comment type="subunit">
    <text evidence="8">Interacts with ACOT13/THEM2.</text>
</comment>
<accession>A0A8B8F1C3</accession>
<evidence type="ECO:0000256" key="6">
    <source>
        <dbReference type="ARBA" id="ARBA00023055"/>
    </source>
</evidence>
<dbReference type="SMART" id="SM00234">
    <property type="entry name" value="START"/>
    <property type="match status" value="1"/>
</dbReference>
<keyword evidence="5" id="KW-0007">Acetylation</keyword>
<dbReference type="AlphaFoldDB" id="A0A8B8F1C3"/>
<dbReference type="PROSITE" id="PS50848">
    <property type="entry name" value="START"/>
    <property type="match status" value="1"/>
</dbReference>
<reference evidence="14" key="1">
    <citation type="submission" date="2025-08" db="UniProtKB">
        <authorList>
            <consortium name="RefSeq"/>
        </authorList>
    </citation>
    <scope>IDENTIFICATION</scope>
    <source>
        <tissue evidence="14">Whole sample</tissue>
    </source>
</reference>
<evidence type="ECO:0000256" key="2">
    <source>
        <dbReference type="ARBA" id="ARBA00022448"/>
    </source>
</evidence>
<dbReference type="PANTHER" id="PTHR19308:SF8">
    <property type="entry name" value="STAR-RELATED LIPID TRANSFER PROTEIN 7, MITOCHONDRIAL"/>
    <property type="match status" value="1"/>
</dbReference>
<comment type="subcellular location">
    <subcellularLocation>
        <location evidence="1">Cytoplasm</location>
    </subcellularLocation>
</comment>
<keyword evidence="7" id="KW-0446">Lipid-binding</keyword>
<keyword evidence="3" id="KW-0963">Cytoplasm</keyword>
<evidence type="ECO:0000256" key="1">
    <source>
        <dbReference type="ARBA" id="ARBA00004496"/>
    </source>
</evidence>
<dbReference type="SUPFAM" id="SSF55961">
    <property type="entry name" value="Bet v1-like"/>
    <property type="match status" value="1"/>
</dbReference>
<dbReference type="Gene3D" id="3.30.530.20">
    <property type="match status" value="1"/>
</dbReference>
<protein>
    <recommendedName>
        <fullName evidence="9">Phosphatidylcholine transfer protein</fullName>
    </recommendedName>
    <alternativeName>
        <fullName evidence="11">START domain-containing protein 2</fullName>
    </alternativeName>
    <alternativeName>
        <fullName evidence="10">StAR-related lipid transfer protein 2</fullName>
    </alternativeName>
</protein>
<evidence type="ECO:0000256" key="5">
    <source>
        <dbReference type="ARBA" id="ARBA00022990"/>
    </source>
</evidence>
<evidence type="ECO:0000256" key="9">
    <source>
        <dbReference type="ARBA" id="ARBA00069061"/>
    </source>
</evidence>
<dbReference type="RefSeq" id="XP_022346031.1">
    <property type="nucleotide sequence ID" value="XM_022490323.1"/>
</dbReference>
<evidence type="ECO:0000256" key="7">
    <source>
        <dbReference type="ARBA" id="ARBA00023121"/>
    </source>
</evidence>
<keyword evidence="6" id="KW-0445">Lipid transport</keyword>
<dbReference type="GO" id="GO:0006869">
    <property type="term" value="P:lipid transport"/>
    <property type="evidence" value="ECO:0007669"/>
    <property type="project" value="UniProtKB-KW"/>
</dbReference>
<keyword evidence="13" id="KW-1185">Reference proteome</keyword>
<organism evidence="13 14">
    <name type="scientific">Crassostrea virginica</name>
    <name type="common">Eastern oyster</name>
    <dbReference type="NCBI Taxonomy" id="6565"/>
    <lineage>
        <taxon>Eukaryota</taxon>
        <taxon>Metazoa</taxon>
        <taxon>Spiralia</taxon>
        <taxon>Lophotrochozoa</taxon>
        <taxon>Mollusca</taxon>
        <taxon>Bivalvia</taxon>
        <taxon>Autobranchia</taxon>
        <taxon>Pteriomorphia</taxon>
        <taxon>Ostreida</taxon>
        <taxon>Ostreoidea</taxon>
        <taxon>Ostreidae</taxon>
        <taxon>Crassostrea</taxon>
    </lineage>
</organism>
<evidence type="ECO:0000256" key="3">
    <source>
        <dbReference type="ARBA" id="ARBA00022490"/>
    </source>
</evidence>
<sequence length="375" mass="44044">MAPEGLYAAFRRFSHRLVQVSNRAEGEKIQMYNRLTVRLRSHPLYRSYIDYITENFKTFTETVKTQYKGVIAQRIRRTIEYENTHGHKSLIRFLQSLRNAFWRRKGAQLSALFAASLFQWNEEAITDQEISRAIDDMSEIQDMGRHHQLEGAHSSGCLKDWTLVVNEPSLKIWRRPLPHSHLYEYKVYGRYDDVSPAAFYQVQIDLEYRKKWDHFVVKLDVIDKDPQSKSEVVQWVTNYPATWYSREFLYIRKFKVDKQKNVMAYVARAVDHPECPRKDDMVRVDTYSSYMVIKPRTTFSESGLEYVMTYHDDPQLMYSSLAFSFATRIGVDFVDKMHKAAKELESNSGYQAKNITSCTNTIAQASTGSYIPNYQ</sequence>
<dbReference type="InterPro" id="IPR051213">
    <property type="entry name" value="START_lipid_transfer"/>
</dbReference>
<dbReference type="InterPro" id="IPR002913">
    <property type="entry name" value="START_lipid-bd_dom"/>
</dbReference>
<gene>
    <name evidence="14" type="primary">LOC111138389</name>
</gene>
<dbReference type="OrthoDB" id="1295045at2759"/>
<dbReference type="KEGG" id="cvn:111138389"/>
<dbReference type="Proteomes" id="UP000694844">
    <property type="component" value="Chromosome 5"/>
</dbReference>
<evidence type="ECO:0000259" key="12">
    <source>
        <dbReference type="PROSITE" id="PS50848"/>
    </source>
</evidence>
<feature type="domain" description="START" evidence="12">
    <location>
        <begin position="161"/>
        <end position="346"/>
    </location>
</feature>
<dbReference type="GeneID" id="111138389"/>
<dbReference type="Pfam" id="PF01852">
    <property type="entry name" value="START"/>
    <property type="match status" value="1"/>
</dbReference>
<dbReference type="InterPro" id="IPR023393">
    <property type="entry name" value="START-like_dom_sf"/>
</dbReference>
<keyword evidence="4" id="KW-0597">Phosphoprotein</keyword>
<evidence type="ECO:0000256" key="8">
    <source>
        <dbReference type="ARBA" id="ARBA00063535"/>
    </source>
</evidence>
<dbReference type="GO" id="GO:0008289">
    <property type="term" value="F:lipid binding"/>
    <property type="evidence" value="ECO:0007669"/>
    <property type="project" value="UniProtKB-KW"/>
</dbReference>
<evidence type="ECO:0000313" key="14">
    <source>
        <dbReference type="RefSeq" id="XP_022346031.1"/>
    </source>
</evidence>
<dbReference type="FunFam" id="3.30.530.20:FF:000017">
    <property type="entry name" value="Phosphatidylcholine transfer protein, putative"/>
    <property type="match status" value="1"/>
</dbReference>
<evidence type="ECO:0000256" key="11">
    <source>
        <dbReference type="ARBA" id="ARBA00079049"/>
    </source>
</evidence>
<dbReference type="GO" id="GO:0005829">
    <property type="term" value="C:cytosol"/>
    <property type="evidence" value="ECO:0007669"/>
    <property type="project" value="UniProtKB-ARBA"/>
</dbReference>
<keyword evidence="2" id="KW-0813">Transport</keyword>
<dbReference type="PANTHER" id="PTHR19308">
    <property type="entry name" value="PHOSPHATIDYLCHOLINE TRANSFER PROTEIN"/>
    <property type="match status" value="1"/>
</dbReference>